<reference evidence="3 4" key="1">
    <citation type="journal article" date="2020" name="Nat. Food">
        <title>A phased Vanilla planifolia genome enables genetic improvement of flavour and production.</title>
        <authorList>
            <person name="Hasing T."/>
            <person name="Tang H."/>
            <person name="Brym M."/>
            <person name="Khazi F."/>
            <person name="Huang T."/>
            <person name="Chambers A.H."/>
        </authorList>
    </citation>
    <scope>NUCLEOTIDE SEQUENCE [LARGE SCALE GENOMIC DNA]</scope>
    <source>
        <tissue evidence="1">Leaf</tissue>
    </source>
</reference>
<dbReference type="EMBL" id="JADCNL010000591">
    <property type="protein sequence ID" value="KAG0446304.1"/>
    <property type="molecule type" value="Genomic_DNA"/>
</dbReference>
<evidence type="ECO:0000313" key="1">
    <source>
        <dbReference type="EMBL" id="KAG0446289.1"/>
    </source>
</evidence>
<evidence type="ECO:0000313" key="3">
    <source>
        <dbReference type="Proteomes" id="UP000636800"/>
    </source>
</evidence>
<protein>
    <submittedName>
        <fullName evidence="1">Uncharacterized protein</fullName>
    </submittedName>
</protein>
<keyword evidence="3" id="KW-1185">Reference proteome</keyword>
<dbReference type="AlphaFoldDB" id="A0A835U1S7"/>
<proteinExistence type="predicted"/>
<evidence type="ECO:0000313" key="4">
    <source>
        <dbReference type="Proteomes" id="UP000639772"/>
    </source>
</evidence>
<name>A0A835U1S7_VANPL</name>
<sequence>MAVRKNAKDGTIRFRQMVCQMRCSISNANSIKPSAAGQYASVFSQASVISHAPGPHDAWHPGLLDMDHVSPVSNSDILWAYVKIKLYRKTGSGNMAVSTSGEHTSLNLRHVVEHIVHDLEGCDSAI</sequence>
<dbReference type="EMBL" id="JADCNM010000592">
    <property type="protein sequence ID" value="KAG0446289.1"/>
    <property type="molecule type" value="Genomic_DNA"/>
</dbReference>
<accession>A0A835U1S7</accession>
<comment type="caution">
    <text evidence="1">The sequence shown here is derived from an EMBL/GenBank/DDBJ whole genome shotgun (WGS) entry which is preliminary data.</text>
</comment>
<gene>
    <name evidence="2" type="ORF">HPP92_028891</name>
    <name evidence="1" type="ORF">HPP92_028901</name>
</gene>
<dbReference type="Proteomes" id="UP000636800">
    <property type="component" value="Unassembled WGS sequence"/>
</dbReference>
<organism evidence="1 4">
    <name type="scientific">Vanilla planifolia</name>
    <name type="common">Vanilla</name>
    <dbReference type="NCBI Taxonomy" id="51239"/>
    <lineage>
        <taxon>Eukaryota</taxon>
        <taxon>Viridiplantae</taxon>
        <taxon>Streptophyta</taxon>
        <taxon>Embryophyta</taxon>
        <taxon>Tracheophyta</taxon>
        <taxon>Spermatophyta</taxon>
        <taxon>Magnoliopsida</taxon>
        <taxon>Liliopsida</taxon>
        <taxon>Asparagales</taxon>
        <taxon>Orchidaceae</taxon>
        <taxon>Vanilloideae</taxon>
        <taxon>Vanilleae</taxon>
        <taxon>Vanilla</taxon>
    </lineage>
</organism>
<evidence type="ECO:0000313" key="2">
    <source>
        <dbReference type="EMBL" id="KAG0446304.1"/>
    </source>
</evidence>
<dbReference type="Proteomes" id="UP000639772">
    <property type="component" value="Unassembled WGS sequence"/>
</dbReference>